<gene>
    <name evidence="1" type="ORF">IW261DRAFT_1427959</name>
</gene>
<protein>
    <submittedName>
        <fullName evidence="1">Uncharacterized protein</fullName>
    </submittedName>
</protein>
<dbReference type="AlphaFoldDB" id="A0AA39NBZ9"/>
<evidence type="ECO:0000313" key="1">
    <source>
        <dbReference type="EMBL" id="KAK0462801.1"/>
    </source>
</evidence>
<name>A0AA39NBZ9_9AGAR</name>
<dbReference type="EMBL" id="JAUEPR010000121">
    <property type="protein sequence ID" value="KAK0462801.1"/>
    <property type="molecule type" value="Genomic_DNA"/>
</dbReference>
<keyword evidence="2" id="KW-1185">Reference proteome</keyword>
<evidence type="ECO:0000313" key="2">
    <source>
        <dbReference type="Proteomes" id="UP001175227"/>
    </source>
</evidence>
<dbReference type="Proteomes" id="UP001175227">
    <property type="component" value="Unassembled WGS sequence"/>
</dbReference>
<reference evidence="1" key="1">
    <citation type="submission" date="2023-06" db="EMBL/GenBank/DDBJ databases">
        <authorList>
            <consortium name="Lawrence Berkeley National Laboratory"/>
            <person name="Ahrendt S."/>
            <person name="Sahu N."/>
            <person name="Indic B."/>
            <person name="Wong-Bajracharya J."/>
            <person name="Merenyi Z."/>
            <person name="Ke H.-M."/>
            <person name="Monk M."/>
            <person name="Kocsube S."/>
            <person name="Drula E."/>
            <person name="Lipzen A."/>
            <person name="Balint B."/>
            <person name="Henrissat B."/>
            <person name="Andreopoulos B."/>
            <person name="Martin F.M."/>
            <person name="Harder C.B."/>
            <person name="Rigling D."/>
            <person name="Ford K.L."/>
            <person name="Foster G.D."/>
            <person name="Pangilinan J."/>
            <person name="Papanicolaou A."/>
            <person name="Barry K."/>
            <person name="LaButti K."/>
            <person name="Viragh M."/>
            <person name="Koriabine M."/>
            <person name="Yan M."/>
            <person name="Riley R."/>
            <person name="Champramary S."/>
            <person name="Plett K.L."/>
            <person name="Tsai I.J."/>
            <person name="Slot J."/>
            <person name="Sipos G."/>
            <person name="Plett J."/>
            <person name="Nagy L.G."/>
            <person name="Grigoriev I.V."/>
        </authorList>
    </citation>
    <scope>NUCLEOTIDE SEQUENCE</scope>
    <source>
        <strain evidence="1">ICMP 16352</strain>
    </source>
</reference>
<comment type="caution">
    <text evidence="1">The sequence shown here is derived from an EMBL/GenBank/DDBJ whole genome shotgun (WGS) entry which is preliminary data.</text>
</comment>
<organism evidence="1 2">
    <name type="scientific">Armillaria novae-zelandiae</name>
    <dbReference type="NCBI Taxonomy" id="153914"/>
    <lineage>
        <taxon>Eukaryota</taxon>
        <taxon>Fungi</taxon>
        <taxon>Dikarya</taxon>
        <taxon>Basidiomycota</taxon>
        <taxon>Agaricomycotina</taxon>
        <taxon>Agaricomycetes</taxon>
        <taxon>Agaricomycetidae</taxon>
        <taxon>Agaricales</taxon>
        <taxon>Marasmiineae</taxon>
        <taxon>Physalacriaceae</taxon>
        <taxon>Armillaria</taxon>
    </lineage>
</organism>
<proteinExistence type="predicted"/>
<sequence>MSYDCVCMFNKDLEMWAKIDATCSNTTEMPTRQQNRLMKRRGPRHGCERFEDYEEESPEIEQRSLEVVSAKCAALNILFRGRGAMGTRAMRSSPECNYQGDMPPSYSLCEHANYTYMKELQTLLLPPTKNMVRGLVIQCTAYGCDAVRKACKVILDDIVHELRHEAVRGLAREKEEPTRDAVFPVTQGGHLIPVSPIFDPPRLFTLVLYILELLIHLLEQTLGVFQRMVLSPEPGFLFDTFDAHSNDSQYHQHLHRLNTVHVEVDVFNDISAALR</sequence>
<accession>A0AA39NBZ9</accession>